<dbReference type="GO" id="GO:0005524">
    <property type="term" value="F:ATP binding"/>
    <property type="evidence" value="ECO:0007669"/>
    <property type="project" value="InterPro"/>
</dbReference>
<accession>A0A6J4QWP0</accession>
<gene>
    <name evidence="5" type="ORF">AVDCRST_MAG14-1158</name>
</gene>
<dbReference type="PANTHER" id="PTHR43977">
    <property type="entry name" value="STRUCTURAL MAINTENANCE OF CHROMOSOMES PROTEIN 3"/>
    <property type="match status" value="1"/>
</dbReference>
<organism evidence="5">
    <name type="scientific">uncultured Rubrobacteraceae bacterium</name>
    <dbReference type="NCBI Taxonomy" id="349277"/>
    <lineage>
        <taxon>Bacteria</taxon>
        <taxon>Bacillati</taxon>
        <taxon>Actinomycetota</taxon>
        <taxon>Rubrobacteria</taxon>
        <taxon>Rubrobacterales</taxon>
        <taxon>Rubrobacteraceae</taxon>
        <taxon>environmental samples</taxon>
    </lineage>
</organism>
<feature type="coiled-coil region" evidence="2">
    <location>
        <begin position="844"/>
        <end position="871"/>
    </location>
</feature>
<evidence type="ECO:0000313" key="5">
    <source>
        <dbReference type="EMBL" id="CAA9452835.1"/>
    </source>
</evidence>
<dbReference type="EMBL" id="CADCVG010000049">
    <property type="protein sequence ID" value="CAA9452835.1"/>
    <property type="molecule type" value="Genomic_DNA"/>
</dbReference>
<keyword evidence="1 2" id="KW-0175">Coiled coil</keyword>
<evidence type="ECO:0000259" key="3">
    <source>
        <dbReference type="Pfam" id="PF02463"/>
    </source>
</evidence>
<evidence type="ECO:0000256" key="1">
    <source>
        <dbReference type="ARBA" id="ARBA00023054"/>
    </source>
</evidence>
<feature type="domain" description="SMC hinge" evidence="4">
    <location>
        <begin position="485"/>
        <end position="584"/>
    </location>
</feature>
<dbReference type="PIRSF" id="PIRSF005719">
    <property type="entry name" value="SMC"/>
    <property type="match status" value="1"/>
</dbReference>
<dbReference type="InterPro" id="IPR036277">
    <property type="entry name" value="SMC_hinge_sf"/>
</dbReference>
<dbReference type="SUPFAM" id="SSF75553">
    <property type="entry name" value="Smc hinge domain"/>
    <property type="match status" value="1"/>
</dbReference>
<feature type="coiled-coil region" evidence="2">
    <location>
        <begin position="687"/>
        <end position="714"/>
    </location>
</feature>
<dbReference type="SUPFAM" id="SSF52540">
    <property type="entry name" value="P-loop containing nucleoside triphosphate hydrolases"/>
    <property type="match status" value="1"/>
</dbReference>
<dbReference type="InterPro" id="IPR003395">
    <property type="entry name" value="RecF/RecN/SMC_N"/>
</dbReference>
<dbReference type="InterPro" id="IPR010935">
    <property type="entry name" value="SMC_hinge"/>
</dbReference>
<proteinExistence type="predicted"/>
<dbReference type="Gene3D" id="3.40.50.300">
    <property type="entry name" value="P-loop containing nucleotide triphosphate hydrolases"/>
    <property type="match status" value="2"/>
</dbReference>
<evidence type="ECO:0000256" key="2">
    <source>
        <dbReference type="SAM" id="Coils"/>
    </source>
</evidence>
<dbReference type="Pfam" id="PF02463">
    <property type="entry name" value="SMC_N"/>
    <property type="match status" value="1"/>
</dbReference>
<dbReference type="InterPro" id="IPR024704">
    <property type="entry name" value="SMC"/>
</dbReference>
<sequence length="1104" mass="120178">MVLSAIYIKGFKTFAQPVRMPLTGGITAIVGPNGSGKSNVTDAVLFALGEGSPSLLRAGSMSELIFSGSERLPAAGAAEVTLVLDNADGDISLPYEEVSLARRVSRDGETEYRINGVRARLADVRAVAGEAGLGRHSILRQGAVDSIVSGGAAACRMALEEAAGLGVFRRRRVAAARKLERAAARLESSRQLEAELSDQLRRIEREAVAAREYRELEARYRELSLAHLYRVATRGLDEGRESLRGLEKKEEALRARRETLQEEGARLGAEEKELRHRLRETEEAMRGLENGSEALRVEALRAERASLRLEGVQGRGADRSNLIQRLQAELEETGSKVLRLEEIVESLEREHSRRKEALGQLEERVARGRKDHAGAAGRRARLSEELEGLRERRERMAGRLRGWNSSSDEGLARLREMRQEPVLLVPEEPRVRAAAVLGQLGDLREAVTERAAEADRRRGAVSSLVGRTEAEVRALRVPEQNGSGVKRLYEILRPLPGYEAAVEAALGELAGGVLVKNIGEGLEFLSGDSAERVIVRLDAEATSGNGVSPGKSLLECVEVLDGSYAEAIERLLGGAYVVEGGDRATLKGGYDVAVTREGLRFTRTSASRHAPGTLARQARLAVEEERLGALKNRLGEDLYDLREAVASASRRLEGASVRAEALASATVRTPRVARLLASEAGRRVRKVETARERRSRDEKELRDVEAKILASEKELREAWGEEGRTEKGLNAALSGAESAYADARESAGDLARARTDLRNAREGQSRVSRGLAALEGAATSAEAEARMTSLTHMAVEQARRLDAAARERIVRLRRLGSEAAGERSRVAERRSTLAGEAGRIAGELARAESEVTRLRGEILRAEEAARAAEAEILEEWGATLEVARGAAGNLPEGSDAERGRLARRLKSFGDVNLLAISQEGQLRERHEFVSAQRADAEAAAEDIARIIRDVDGEIEARFEATFRGVRRAFKDMVPRMMEGAEGELGLSEEGVEIGLRLKSRGWRPLRVLSGGERSLLALSFLFGIFLGRTETGPRAFCMLDEAEAALDDLNLSRFLAVIDSYRANGQFLLVTHQKRTMAAADVLYGATQDSSGATVVVSKRLTGV</sequence>
<dbReference type="Pfam" id="PF06470">
    <property type="entry name" value="SMC_hinge"/>
    <property type="match status" value="1"/>
</dbReference>
<protein>
    <submittedName>
        <fullName evidence="5">Chromosome partition protein smc</fullName>
    </submittedName>
</protein>
<feature type="coiled-coil region" evidence="2">
    <location>
        <begin position="179"/>
        <end position="206"/>
    </location>
</feature>
<dbReference type="GO" id="GO:0016887">
    <property type="term" value="F:ATP hydrolysis activity"/>
    <property type="evidence" value="ECO:0007669"/>
    <property type="project" value="InterPro"/>
</dbReference>
<feature type="domain" description="RecF/RecN/SMC N-terminal" evidence="3">
    <location>
        <begin position="3"/>
        <end position="1092"/>
    </location>
</feature>
<dbReference type="GO" id="GO:0051276">
    <property type="term" value="P:chromosome organization"/>
    <property type="evidence" value="ECO:0007669"/>
    <property type="project" value="InterPro"/>
</dbReference>
<evidence type="ECO:0000259" key="4">
    <source>
        <dbReference type="Pfam" id="PF06470"/>
    </source>
</evidence>
<reference evidence="5" key="1">
    <citation type="submission" date="2020-02" db="EMBL/GenBank/DDBJ databases">
        <authorList>
            <person name="Meier V. D."/>
        </authorList>
    </citation>
    <scope>NUCLEOTIDE SEQUENCE</scope>
    <source>
        <strain evidence="5">AVDCRST_MAG14</strain>
    </source>
</reference>
<name>A0A6J4QWP0_9ACTN</name>
<dbReference type="InterPro" id="IPR027417">
    <property type="entry name" value="P-loop_NTPase"/>
</dbReference>
<dbReference type="GO" id="GO:0005694">
    <property type="term" value="C:chromosome"/>
    <property type="evidence" value="ECO:0007669"/>
    <property type="project" value="InterPro"/>
</dbReference>
<dbReference type="AlphaFoldDB" id="A0A6J4QWP0"/>
<feature type="coiled-coil region" evidence="2">
    <location>
        <begin position="236"/>
        <end position="298"/>
    </location>
</feature>
<feature type="coiled-coil region" evidence="2">
    <location>
        <begin position="323"/>
        <end position="399"/>
    </location>
</feature>